<feature type="transmembrane region" description="Helical" evidence="1">
    <location>
        <begin position="815"/>
        <end position="835"/>
    </location>
</feature>
<keyword evidence="1" id="KW-0812">Transmembrane</keyword>
<feature type="transmembrane region" description="Helical" evidence="1">
    <location>
        <begin position="126"/>
        <end position="150"/>
    </location>
</feature>
<reference evidence="2 3" key="1">
    <citation type="journal article" date="2016" name="Nat. Commun.">
        <title>Thousands of microbial genomes shed light on interconnected biogeochemical processes in an aquifer system.</title>
        <authorList>
            <person name="Anantharaman K."/>
            <person name="Brown C.T."/>
            <person name="Hug L.A."/>
            <person name="Sharon I."/>
            <person name="Castelle C.J."/>
            <person name="Probst A.J."/>
            <person name="Thomas B.C."/>
            <person name="Singh A."/>
            <person name="Wilkins M.J."/>
            <person name="Karaoz U."/>
            <person name="Brodie E.L."/>
            <person name="Williams K.H."/>
            <person name="Hubbard S.S."/>
            <person name="Banfield J.F."/>
        </authorList>
    </citation>
    <scope>NUCLEOTIDE SEQUENCE [LARGE SCALE GENOMIC DNA]</scope>
</reference>
<evidence type="ECO:0000313" key="2">
    <source>
        <dbReference type="EMBL" id="OGY22393.1"/>
    </source>
</evidence>
<protein>
    <recommendedName>
        <fullName evidence="4">Membrane protein 6-pyruvoyl-tetrahydropterin synthase-related domain-containing protein</fullName>
    </recommendedName>
</protein>
<keyword evidence="1" id="KW-1133">Transmembrane helix</keyword>
<accession>A0A1G1W424</accession>
<gene>
    <name evidence="2" type="ORF">A3A65_04530</name>
</gene>
<evidence type="ECO:0000256" key="1">
    <source>
        <dbReference type="SAM" id="Phobius"/>
    </source>
</evidence>
<name>A0A1G1W424_9BACT</name>
<feature type="transmembrane region" description="Helical" evidence="1">
    <location>
        <begin position="391"/>
        <end position="409"/>
    </location>
</feature>
<dbReference type="AlphaFoldDB" id="A0A1G1W424"/>
<feature type="transmembrane region" description="Helical" evidence="1">
    <location>
        <begin position="357"/>
        <end position="379"/>
    </location>
</feature>
<keyword evidence="1" id="KW-0472">Membrane</keyword>
<feature type="transmembrane region" description="Helical" evidence="1">
    <location>
        <begin position="421"/>
        <end position="441"/>
    </location>
</feature>
<sequence length="844" mass="95618">MKSRVKRAANRKTLVIVSLLALVTLVLFRQFIFLGRVPIAFDFGVFNFQPWKLDAESSFQFVPPAIGHDDIRIFYPQRKFITDSLKRSIIPHWNPFEFTGNIALANSQTAVFYPPFLLFLMLPQQLAWSLLSLVIPFLAGLGMFLFLLVLTKDEWSAFFGALSFAFSSTLLMRAQDGLVAGHSIVWLPWAMWGMEKFLSGDKRGLIATGISLAFSMLAGWFQFTFYVFAVVFIYALLRLVLEKPRRLRVLIPILCLYVFVLAVTAFHWLPALEAFRYSPRGMLGTPQEFLSEHLMPVYHLSTLLIPTFFGHIAQGTYFGVSEYKEGLLAMGTIPLLVAIAGLLAVKKHTPAKIFLGLLVGSLVLMLKTPLAVVLIKLNLPVISTFLPNRTAMIVVFCLSALSAFGFSELRRGEFQILKRIGSRTAIIFVLLYCVIAALYVYEKIVIDFTGWQSLFELGLERYVRVSVAESLFPFLLVLLLWRILSTAKRKTRSVLIVLVLATISEQIVRGNRDLYFSNSSNEFPQNPIFTYLKENTASDYSRFISLSYSKIPSDVATYFDLYSPEGVDAMYPIWFAQLSGFYQGTGKNLDEFSRIETFFAEAVERKRFRDPQSVNLLSHLGIRYIVVPKDYHDIPPGNAFKKVFAYKWHTVYEYMFALPKAYFVPQARFSNEENLTLTRLFHPLFFSEPEVILTPNIGQTSGYLATNRDLNRKLPIWQSTLTLDPYVFAKKSFMDAKKNPVKVTQYSNNQVALNAELSEAGYVIISDAYFPGWQATIDGNPTTVYRANQAFRAVAVPAGLHIIVFHYVPTAFYRGIVLSILALALAAGTGSIYLIRRSRRKAAL</sequence>
<feature type="transmembrane region" description="Helical" evidence="1">
    <location>
        <begin position="249"/>
        <end position="269"/>
    </location>
</feature>
<dbReference type="STRING" id="1797593.A3A65_04530"/>
<dbReference type="PANTHER" id="PTHR38454">
    <property type="entry name" value="INTEGRAL MEMBRANE PROTEIN-RELATED"/>
    <property type="match status" value="1"/>
</dbReference>
<organism evidence="2 3">
    <name type="scientific">Candidatus Chisholmbacteria bacterium RIFCSPLOWO2_01_FULL_49_14</name>
    <dbReference type="NCBI Taxonomy" id="1797593"/>
    <lineage>
        <taxon>Bacteria</taxon>
        <taxon>Candidatus Chisholmiibacteriota</taxon>
    </lineage>
</organism>
<dbReference type="InterPro" id="IPR018580">
    <property type="entry name" value="Uncharacterised_YfhO"/>
</dbReference>
<feature type="transmembrane region" description="Helical" evidence="1">
    <location>
        <begin position="327"/>
        <end position="345"/>
    </location>
</feature>
<feature type="transmembrane region" description="Helical" evidence="1">
    <location>
        <begin position="212"/>
        <end position="237"/>
    </location>
</feature>
<feature type="transmembrane region" description="Helical" evidence="1">
    <location>
        <begin position="461"/>
        <end position="484"/>
    </location>
</feature>
<dbReference type="EMBL" id="MHCL01000003">
    <property type="protein sequence ID" value="OGY22393.1"/>
    <property type="molecule type" value="Genomic_DNA"/>
</dbReference>
<comment type="caution">
    <text evidence="2">The sequence shown here is derived from an EMBL/GenBank/DDBJ whole genome shotgun (WGS) entry which is preliminary data.</text>
</comment>
<dbReference type="PANTHER" id="PTHR38454:SF1">
    <property type="entry name" value="INTEGRAL MEMBRANE PROTEIN"/>
    <property type="match status" value="1"/>
</dbReference>
<feature type="transmembrane region" description="Helical" evidence="1">
    <location>
        <begin position="790"/>
        <end position="809"/>
    </location>
</feature>
<evidence type="ECO:0008006" key="4">
    <source>
        <dbReference type="Google" id="ProtNLM"/>
    </source>
</evidence>
<evidence type="ECO:0000313" key="3">
    <source>
        <dbReference type="Proteomes" id="UP000176723"/>
    </source>
</evidence>
<dbReference type="Pfam" id="PF09586">
    <property type="entry name" value="YfhO"/>
    <property type="match status" value="1"/>
</dbReference>
<dbReference type="Proteomes" id="UP000176723">
    <property type="component" value="Unassembled WGS sequence"/>
</dbReference>
<proteinExistence type="predicted"/>